<dbReference type="Proteomes" id="UP000249799">
    <property type="component" value="Chromosome"/>
</dbReference>
<sequence>MRNVLLILSMLALVLSGCDKPKEVESTTGEAAVEKVADAEEKVGELTIYSGRNEEMLKPLMAQFSEESGIEIKVQYGKSSELAATLVEEGDASPADVFFAQDVSTLGFLANEGKLVANEKFAERVPATFRAADNTWVGVSGRARVLAYNTNTVKPEELPADVDGLLNERWKGRIGWAPENASFQSFVAAMIAQRGQEETKKWLEGVMALAPKAFPSNTPLVTAVGRGEIEVGLTNHYYLFRLKAEHGEDFPVANHYFRSGKSGSLVNAAGVAVVKTGQNREAADAFVEFLLSKPAQEYFATKTHEFPLVAGVETGGKIPKITELKTPATDLSTLGQLEPAVRLLHEIGALK</sequence>
<dbReference type="SUPFAM" id="SSF53850">
    <property type="entry name" value="Periplasmic binding protein-like II"/>
    <property type="match status" value="1"/>
</dbReference>
<evidence type="ECO:0000313" key="4">
    <source>
        <dbReference type="Proteomes" id="UP000249799"/>
    </source>
</evidence>
<dbReference type="InterPro" id="IPR026045">
    <property type="entry name" value="Ferric-bd"/>
</dbReference>
<dbReference type="PROSITE" id="PS51257">
    <property type="entry name" value="PROKAR_LIPOPROTEIN"/>
    <property type="match status" value="1"/>
</dbReference>
<evidence type="ECO:0000256" key="2">
    <source>
        <dbReference type="ARBA" id="ARBA00022729"/>
    </source>
</evidence>
<dbReference type="PANTHER" id="PTHR30006">
    <property type="entry name" value="THIAMINE-BINDING PERIPLASMIC PROTEIN-RELATED"/>
    <property type="match status" value="1"/>
</dbReference>
<dbReference type="Pfam" id="PF13343">
    <property type="entry name" value="SBP_bac_6"/>
    <property type="match status" value="1"/>
</dbReference>
<organism evidence="3 4">
    <name type="scientific">Bradymonas sediminis</name>
    <dbReference type="NCBI Taxonomy" id="1548548"/>
    <lineage>
        <taxon>Bacteria</taxon>
        <taxon>Deltaproteobacteria</taxon>
        <taxon>Bradymonadales</taxon>
        <taxon>Bradymonadaceae</taxon>
        <taxon>Bradymonas</taxon>
    </lineage>
</organism>
<proteinExistence type="inferred from homology"/>
<name>A0A2Z4FIP7_9DELT</name>
<dbReference type="RefSeq" id="WP_111332632.1">
    <property type="nucleotide sequence ID" value="NZ_CP030032.1"/>
</dbReference>
<evidence type="ECO:0000256" key="1">
    <source>
        <dbReference type="ARBA" id="ARBA00008520"/>
    </source>
</evidence>
<dbReference type="Gene3D" id="3.40.190.10">
    <property type="entry name" value="Periplasmic binding protein-like II"/>
    <property type="match status" value="2"/>
</dbReference>
<dbReference type="CDD" id="cd13543">
    <property type="entry name" value="PBP2_Fbp"/>
    <property type="match status" value="1"/>
</dbReference>
<dbReference type="KEGG" id="bsed:DN745_04770"/>
<keyword evidence="2" id="KW-0732">Signal</keyword>
<comment type="similarity">
    <text evidence="1">Belongs to the bacterial solute-binding protein 1 family.</text>
</comment>
<protein>
    <submittedName>
        <fullName evidence="3">Iron ABC transporter substrate-binding protein</fullName>
    </submittedName>
</protein>
<dbReference type="OrthoDB" id="9769567at2"/>
<dbReference type="GO" id="GO:0030288">
    <property type="term" value="C:outer membrane-bounded periplasmic space"/>
    <property type="evidence" value="ECO:0007669"/>
    <property type="project" value="TreeGrafter"/>
</dbReference>
<accession>A0A2Z4FIP7</accession>
<keyword evidence="4" id="KW-1185">Reference proteome</keyword>
<dbReference type="EMBL" id="CP030032">
    <property type="protein sequence ID" value="AWV88685.1"/>
    <property type="molecule type" value="Genomic_DNA"/>
</dbReference>
<evidence type="ECO:0000313" key="3">
    <source>
        <dbReference type="EMBL" id="AWV88685.1"/>
    </source>
</evidence>
<dbReference type="PANTHER" id="PTHR30006:SF15">
    <property type="entry name" value="IRON-UTILIZATION PERIPLASMIC PROTEIN"/>
    <property type="match status" value="1"/>
</dbReference>
<dbReference type="PIRSF" id="PIRSF002825">
    <property type="entry name" value="CfbpA"/>
    <property type="match status" value="1"/>
</dbReference>
<dbReference type="AlphaFoldDB" id="A0A2Z4FIP7"/>
<gene>
    <name evidence="3" type="ORF">DN745_04770</name>
</gene>
<reference evidence="3 4" key="1">
    <citation type="submission" date="2018-06" db="EMBL/GenBank/DDBJ databases">
        <title>Lujinxingia sediminis gen. nov. sp. nov., a new facultative anaerobic member of the class Deltaproteobacteria, and proposal of Lujinxingaceae fam. nov.</title>
        <authorList>
            <person name="Guo L.-Y."/>
            <person name="Li C.-M."/>
            <person name="Wang S."/>
            <person name="Du Z.-J."/>
        </authorList>
    </citation>
    <scope>NUCLEOTIDE SEQUENCE [LARGE SCALE GENOMIC DNA]</scope>
    <source>
        <strain evidence="3 4">FA350</strain>
    </source>
</reference>